<dbReference type="GO" id="GO:0005524">
    <property type="term" value="F:ATP binding"/>
    <property type="evidence" value="ECO:0007669"/>
    <property type="project" value="InterPro"/>
</dbReference>
<feature type="domain" description="Protein kinase" evidence="3">
    <location>
        <begin position="79"/>
        <end position="387"/>
    </location>
</feature>
<dbReference type="InterPro" id="IPR011990">
    <property type="entry name" value="TPR-like_helical_dom_sf"/>
</dbReference>
<dbReference type="GO" id="GO:0004674">
    <property type="term" value="F:protein serine/threonine kinase activity"/>
    <property type="evidence" value="ECO:0007669"/>
    <property type="project" value="TreeGrafter"/>
</dbReference>
<evidence type="ECO:0000259" key="3">
    <source>
        <dbReference type="PROSITE" id="PS50011"/>
    </source>
</evidence>
<dbReference type="AlphaFoldDB" id="A0A0C3QLL1"/>
<accession>A0A0C3QLL1</accession>
<dbReference type="EMBL" id="KN822947">
    <property type="protein sequence ID" value="KIO33660.1"/>
    <property type="molecule type" value="Genomic_DNA"/>
</dbReference>
<gene>
    <name evidence="4" type="ORF">M407DRAFT_17619</name>
</gene>
<feature type="region of interest" description="Disordered" evidence="2">
    <location>
        <begin position="25"/>
        <end position="60"/>
    </location>
</feature>
<sequence>MSTSWKVAKPGEPVSDVDHSIAMIVNKDADESDPHNPPNASQIQRSFGEGTEEQNTGKLSMRERLNRLPEYRIYPGMLVGTSEPLGRGGKAEVVRARCELNRGGVKSVEDVAVKKVQCGSDVDATDKEKLSKEFVHEVEILAGLSHENIIRLVGFVEDLDHETAWMVLSLEPNGNVREFLASGEWELPERLSLIKDTFRGLGYLHTRNPPIRHGDLKSLNILVSSSYRAIITDFGSARALRYVESKESDQGTVSEMSGPSTEEEAAASHQITIVPTGDQLTLTGPAWTLRWAAPEIFRDEEQPGLPSDIWAAGWVCWEVVTGEIPFQRFKSSPAVTLQVIQGKVPSTHDHAQLAQVIRLCSLMADCWAINPEHRPSAVRCCNEIEWMPSTLPSGGMPPGHEVAPTEFLLQMGELHYMQNRYENATAMLRQALDIARQEDDQISSAEALNSLARVYYAQSKYTEAVESYTQAHELYERIGHDSGCANTLWGLGEVYHTQSKYTKAAELFDQALEIYACVGSDLGRANALGGLGAVYRAQSKYAAAAECYNQAQEIYVRIGEDQGRANTLLQLGAVHGAQGMYTTAVEFLNRAQEIYARIGDDQGRANTLDGLGIVHRSQGKYTAAAEVYSQAQEIYARIGNKQGQANMLRGLGHLHRIQGLSVEAATFYGEARDLYAEIGNIDREEDVRHWLDVLSQG</sequence>
<dbReference type="InterPro" id="IPR011009">
    <property type="entry name" value="Kinase-like_dom_sf"/>
</dbReference>
<feature type="repeat" description="TPR" evidence="1">
    <location>
        <begin position="405"/>
        <end position="438"/>
    </location>
</feature>
<evidence type="ECO:0000256" key="2">
    <source>
        <dbReference type="SAM" id="MobiDB-lite"/>
    </source>
</evidence>
<dbReference type="InterPro" id="IPR019734">
    <property type="entry name" value="TPR_rpt"/>
</dbReference>
<reference evidence="5" key="2">
    <citation type="submission" date="2015-01" db="EMBL/GenBank/DDBJ databases">
        <title>Evolutionary Origins and Diversification of the Mycorrhizal Mutualists.</title>
        <authorList>
            <consortium name="DOE Joint Genome Institute"/>
            <consortium name="Mycorrhizal Genomics Consortium"/>
            <person name="Kohler A."/>
            <person name="Kuo A."/>
            <person name="Nagy L.G."/>
            <person name="Floudas D."/>
            <person name="Copeland A."/>
            <person name="Barry K.W."/>
            <person name="Cichocki N."/>
            <person name="Veneault-Fourrey C."/>
            <person name="LaButti K."/>
            <person name="Lindquist E.A."/>
            <person name="Lipzen A."/>
            <person name="Lundell T."/>
            <person name="Morin E."/>
            <person name="Murat C."/>
            <person name="Riley R."/>
            <person name="Ohm R."/>
            <person name="Sun H."/>
            <person name="Tunlid A."/>
            <person name="Henrissat B."/>
            <person name="Grigoriev I.V."/>
            <person name="Hibbett D.S."/>
            <person name="Martin F."/>
        </authorList>
    </citation>
    <scope>NUCLEOTIDE SEQUENCE [LARGE SCALE GENOMIC DNA]</scope>
    <source>
        <strain evidence="5">MUT 4182</strain>
    </source>
</reference>
<dbReference type="PROSITE" id="PS50011">
    <property type="entry name" value="PROTEIN_KINASE_DOM"/>
    <property type="match status" value="1"/>
</dbReference>
<dbReference type="Pfam" id="PF13374">
    <property type="entry name" value="TPR_10"/>
    <property type="match status" value="1"/>
</dbReference>
<proteinExistence type="predicted"/>
<dbReference type="PROSITE" id="PS00108">
    <property type="entry name" value="PROTEIN_KINASE_ST"/>
    <property type="match status" value="1"/>
</dbReference>
<evidence type="ECO:0000313" key="5">
    <source>
        <dbReference type="Proteomes" id="UP000054248"/>
    </source>
</evidence>
<dbReference type="SUPFAM" id="SSF81901">
    <property type="entry name" value="HCP-like"/>
    <property type="match status" value="1"/>
</dbReference>
<reference evidence="4 5" key="1">
    <citation type="submission" date="2014-04" db="EMBL/GenBank/DDBJ databases">
        <authorList>
            <consortium name="DOE Joint Genome Institute"/>
            <person name="Kuo A."/>
            <person name="Girlanda M."/>
            <person name="Perotto S."/>
            <person name="Kohler A."/>
            <person name="Nagy L.G."/>
            <person name="Floudas D."/>
            <person name="Copeland A."/>
            <person name="Barry K.W."/>
            <person name="Cichocki N."/>
            <person name="Veneault-Fourrey C."/>
            <person name="LaButti K."/>
            <person name="Lindquist E.A."/>
            <person name="Lipzen A."/>
            <person name="Lundell T."/>
            <person name="Morin E."/>
            <person name="Murat C."/>
            <person name="Sun H."/>
            <person name="Tunlid A."/>
            <person name="Henrissat B."/>
            <person name="Grigoriev I.V."/>
            <person name="Hibbett D.S."/>
            <person name="Martin F."/>
            <person name="Nordberg H.P."/>
            <person name="Cantor M.N."/>
            <person name="Hua S.X."/>
        </authorList>
    </citation>
    <scope>NUCLEOTIDE SEQUENCE [LARGE SCALE GENOMIC DNA]</scope>
    <source>
        <strain evidence="4 5">MUT 4182</strain>
    </source>
</reference>
<dbReference type="Proteomes" id="UP000054248">
    <property type="component" value="Unassembled WGS sequence"/>
</dbReference>
<dbReference type="Pfam" id="PF00069">
    <property type="entry name" value="Pkinase"/>
    <property type="match status" value="1"/>
</dbReference>
<feature type="repeat" description="TPR" evidence="1">
    <location>
        <begin position="445"/>
        <end position="478"/>
    </location>
</feature>
<dbReference type="OrthoDB" id="621413at2759"/>
<evidence type="ECO:0000256" key="1">
    <source>
        <dbReference type="PROSITE-ProRule" id="PRU00339"/>
    </source>
</evidence>
<dbReference type="PROSITE" id="PS50005">
    <property type="entry name" value="TPR"/>
    <property type="match status" value="3"/>
</dbReference>
<dbReference type="SMART" id="SM00028">
    <property type="entry name" value="TPR"/>
    <property type="match status" value="7"/>
</dbReference>
<feature type="region of interest" description="Disordered" evidence="2">
    <location>
        <begin position="248"/>
        <end position="268"/>
    </location>
</feature>
<organism evidence="4 5">
    <name type="scientific">Tulasnella calospora MUT 4182</name>
    <dbReference type="NCBI Taxonomy" id="1051891"/>
    <lineage>
        <taxon>Eukaryota</taxon>
        <taxon>Fungi</taxon>
        <taxon>Dikarya</taxon>
        <taxon>Basidiomycota</taxon>
        <taxon>Agaricomycotina</taxon>
        <taxon>Agaricomycetes</taxon>
        <taxon>Cantharellales</taxon>
        <taxon>Tulasnellaceae</taxon>
        <taxon>Tulasnella</taxon>
    </lineage>
</organism>
<keyword evidence="1" id="KW-0802">TPR repeat</keyword>
<dbReference type="Gene3D" id="1.10.510.10">
    <property type="entry name" value="Transferase(Phosphotransferase) domain 1"/>
    <property type="match status" value="1"/>
</dbReference>
<dbReference type="SUPFAM" id="SSF56112">
    <property type="entry name" value="Protein kinase-like (PK-like)"/>
    <property type="match status" value="1"/>
</dbReference>
<evidence type="ECO:0000313" key="4">
    <source>
        <dbReference type="EMBL" id="KIO33660.1"/>
    </source>
</evidence>
<feature type="repeat" description="TPR" evidence="1">
    <location>
        <begin position="485"/>
        <end position="518"/>
    </location>
</feature>
<dbReference type="STRING" id="1051891.A0A0C3QLL1"/>
<dbReference type="Pfam" id="PF13424">
    <property type="entry name" value="TPR_12"/>
    <property type="match status" value="2"/>
</dbReference>
<dbReference type="HOGENOM" id="CLU_000288_7_37_1"/>
<dbReference type="PANTHER" id="PTHR44329">
    <property type="entry name" value="SERINE/THREONINE-PROTEIN KINASE TNNI3K-RELATED"/>
    <property type="match status" value="1"/>
</dbReference>
<feature type="compositionally biased region" description="Polar residues" evidence="2">
    <location>
        <begin position="250"/>
        <end position="260"/>
    </location>
</feature>
<protein>
    <recommendedName>
        <fullName evidence="3">Protein kinase domain-containing protein</fullName>
    </recommendedName>
</protein>
<dbReference type="SMART" id="SM00220">
    <property type="entry name" value="S_TKc"/>
    <property type="match status" value="1"/>
</dbReference>
<dbReference type="InterPro" id="IPR000719">
    <property type="entry name" value="Prot_kinase_dom"/>
</dbReference>
<dbReference type="InterPro" id="IPR008271">
    <property type="entry name" value="Ser/Thr_kinase_AS"/>
</dbReference>
<dbReference type="Gene3D" id="1.25.40.10">
    <property type="entry name" value="Tetratricopeptide repeat domain"/>
    <property type="match status" value="2"/>
</dbReference>
<name>A0A0C3QLL1_9AGAM</name>
<keyword evidence="5" id="KW-1185">Reference proteome</keyword>
<dbReference type="InterPro" id="IPR051681">
    <property type="entry name" value="Ser/Thr_Kinases-Pseudokinases"/>
</dbReference>